<evidence type="ECO:0000313" key="3">
    <source>
        <dbReference type="Proteomes" id="UP001055439"/>
    </source>
</evidence>
<organism evidence="2 3">
    <name type="scientific">Musa troglodytarum</name>
    <name type="common">fe'i banana</name>
    <dbReference type="NCBI Taxonomy" id="320322"/>
    <lineage>
        <taxon>Eukaryota</taxon>
        <taxon>Viridiplantae</taxon>
        <taxon>Streptophyta</taxon>
        <taxon>Embryophyta</taxon>
        <taxon>Tracheophyta</taxon>
        <taxon>Spermatophyta</taxon>
        <taxon>Magnoliopsida</taxon>
        <taxon>Liliopsida</taxon>
        <taxon>Zingiberales</taxon>
        <taxon>Musaceae</taxon>
        <taxon>Musa</taxon>
    </lineage>
</organism>
<dbReference type="EMBL" id="CP097510">
    <property type="protein sequence ID" value="URE24561.1"/>
    <property type="molecule type" value="Genomic_DNA"/>
</dbReference>
<feature type="region of interest" description="Disordered" evidence="1">
    <location>
        <begin position="9"/>
        <end position="30"/>
    </location>
</feature>
<keyword evidence="3" id="KW-1185">Reference proteome</keyword>
<reference evidence="2" key="1">
    <citation type="submission" date="2022-05" db="EMBL/GenBank/DDBJ databases">
        <title>The Musa troglodytarum L. genome provides insights into the mechanism of non-climacteric behaviour and enrichment of carotenoids.</title>
        <authorList>
            <person name="Wang J."/>
        </authorList>
    </citation>
    <scope>NUCLEOTIDE SEQUENCE</scope>
    <source>
        <tissue evidence="2">Leaf</tissue>
    </source>
</reference>
<protein>
    <submittedName>
        <fullName evidence="2">Uncharacterized protein</fullName>
    </submittedName>
</protein>
<accession>A0A9E7KPB0</accession>
<gene>
    <name evidence="2" type="ORF">MUK42_07172</name>
</gene>
<evidence type="ECO:0000313" key="2">
    <source>
        <dbReference type="EMBL" id="URE24561.1"/>
    </source>
</evidence>
<dbReference type="AlphaFoldDB" id="A0A9E7KPB0"/>
<sequence>MSAARVALAKIRSQRRRSSRRKQSGAWKQHIPSAITSHVTHLPLHSFFQPLVFRGVDAFCNGMFSHSSWSSDSHPA</sequence>
<name>A0A9E7KPB0_9LILI</name>
<dbReference type="Proteomes" id="UP001055439">
    <property type="component" value="Chromosome 8"/>
</dbReference>
<proteinExistence type="predicted"/>
<feature type="compositionally biased region" description="Basic residues" evidence="1">
    <location>
        <begin position="12"/>
        <end position="23"/>
    </location>
</feature>
<evidence type="ECO:0000256" key="1">
    <source>
        <dbReference type="SAM" id="MobiDB-lite"/>
    </source>
</evidence>